<evidence type="ECO:0000313" key="2">
    <source>
        <dbReference type="EMBL" id="RNC99916.1"/>
    </source>
</evidence>
<proteinExistence type="predicted"/>
<comment type="caution">
    <text evidence="2">The sequence shown here is derived from an EMBL/GenBank/DDBJ whole genome shotgun (WGS) entry which is preliminary data.</text>
</comment>
<protein>
    <submittedName>
        <fullName evidence="2">Stage II sporulation protein R</fullName>
    </submittedName>
</protein>
<sequence>MMSGRELIMLNDYEITRVQKENKFDKVLSLLKLLACSIAILCSIILLPDMFDKVYEARNNLVEDSLKIRVVANSNTKEDQQFKREMVENLTPFFTQIQNNEANKDSDEIYTELATYLEKNYADANVKINIGDNLMPPKLQHNTFYPQSYYQSLVLTIGEGRGDNWWCSIFPNICERPTDKEDEKEKVEQKDSDEKEDNEEKTKVTFIVWEWIKKLFS</sequence>
<dbReference type="AlphaFoldDB" id="A0A3M8HC02"/>
<dbReference type="InterPro" id="IPR014202">
    <property type="entry name" value="Spore_II_R"/>
</dbReference>
<organism evidence="2 3">
    <name type="scientific">Lysinibacillus halotolerans</name>
    <dbReference type="NCBI Taxonomy" id="1368476"/>
    <lineage>
        <taxon>Bacteria</taxon>
        <taxon>Bacillati</taxon>
        <taxon>Bacillota</taxon>
        <taxon>Bacilli</taxon>
        <taxon>Bacillales</taxon>
        <taxon>Bacillaceae</taxon>
        <taxon>Lysinibacillus</taxon>
    </lineage>
</organism>
<dbReference type="Proteomes" id="UP000279909">
    <property type="component" value="Unassembled WGS sequence"/>
</dbReference>
<evidence type="ECO:0000256" key="1">
    <source>
        <dbReference type="SAM" id="MobiDB-lite"/>
    </source>
</evidence>
<gene>
    <name evidence="2" type="ORF">EC501_06360</name>
</gene>
<name>A0A3M8HC02_9BACI</name>
<feature type="region of interest" description="Disordered" evidence="1">
    <location>
        <begin position="178"/>
        <end position="201"/>
    </location>
</feature>
<dbReference type="Pfam" id="PF09551">
    <property type="entry name" value="Spore_II_R"/>
    <property type="match status" value="1"/>
</dbReference>
<keyword evidence="3" id="KW-1185">Reference proteome</keyword>
<accession>A0A3M8HC02</accession>
<evidence type="ECO:0000313" key="3">
    <source>
        <dbReference type="Proteomes" id="UP000279909"/>
    </source>
</evidence>
<reference evidence="2 3" key="1">
    <citation type="journal article" date="2014" name="Int. J. Syst. Evol. Microbiol.">
        <title>Lysinibacillus halotolerans sp. nov., isolated from saline-alkaline soil.</title>
        <authorList>
            <person name="Kong D."/>
            <person name="Wang Y."/>
            <person name="Zhao B."/>
            <person name="Li Y."/>
            <person name="Song J."/>
            <person name="Zhai Y."/>
            <person name="Zhang C."/>
            <person name="Wang H."/>
            <person name="Chen X."/>
            <person name="Zhao B."/>
            <person name="Ruan Z."/>
        </authorList>
    </citation>
    <scope>NUCLEOTIDE SEQUENCE [LARGE SCALE GENOMIC DNA]</scope>
    <source>
        <strain evidence="2 3">MCCC 1A12703</strain>
    </source>
</reference>
<dbReference type="EMBL" id="RHLQ01000011">
    <property type="protein sequence ID" value="RNC99916.1"/>
    <property type="molecule type" value="Genomic_DNA"/>
</dbReference>